<protein>
    <submittedName>
        <fullName evidence="1">Uncharacterized protein</fullName>
    </submittedName>
</protein>
<proteinExistence type="predicted"/>
<keyword evidence="2" id="KW-1185">Reference proteome</keyword>
<gene>
    <name evidence="1" type="primary">Acey_s0723.g1843</name>
    <name evidence="1" type="ORF">Y032_0723g1843</name>
</gene>
<sequence length="84" mass="9117">MYKRHWLKHNETFIVCREPTNHVHTVASVVAFVGSEVVTSAASCRLVERGGSCALGTIRGTWGVAAGDQGRPFDRPFGFIEGAN</sequence>
<evidence type="ECO:0000313" key="1">
    <source>
        <dbReference type="EMBL" id="EYC38350.1"/>
    </source>
</evidence>
<organism evidence="1 2">
    <name type="scientific">Ancylostoma ceylanicum</name>
    <dbReference type="NCBI Taxonomy" id="53326"/>
    <lineage>
        <taxon>Eukaryota</taxon>
        <taxon>Metazoa</taxon>
        <taxon>Ecdysozoa</taxon>
        <taxon>Nematoda</taxon>
        <taxon>Chromadorea</taxon>
        <taxon>Rhabditida</taxon>
        <taxon>Rhabditina</taxon>
        <taxon>Rhabditomorpha</taxon>
        <taxon>Strongyloidea</taxon>
        <taxon>Ancylostomatidae</taxon>
        <taxon>Ancylostomatinae</taxon>
        <taxon>Ancylostoma</taxon>
    </lineage>
</organism>
<comment type="caution">
    <text evidence="1">The sequence shown here is derived from an EMBL/GenBank/DDBJ whole genome shotgun (WGS) entry which is preliminary data.</text>
</comment>
<dbReference type="EMBL" id="JARK01000323">
    <property type="protein sequence ID" value="EYC38350.1"/>
    <property type="molecule type" value="Genomic_DNA"/>
</dbReference>
<name>A0A016WFD5_9BILA</name>
<dbReference type="AlphaFoldDB" id="A0A016WFD5"/>
<evidence type="ECO:0000313" key="2">
    <source>
        <dbReference type="Proteomes" id="UP000024635"/>
    </source>
</evidence>
<accession>A0A016WFD5</accession>
<dbReference type="Proteomes" id="UP000024635">
    <property type="component" value="Unassembled WGS sequence"/>
</dbReference>
<reference evidence="2" key="1">
    <citation type="journal article" date="2015" name="Nat. Genet.">
        <title>The genome and transcriptome of the zoonotic hookworm Ancylostoma ceylanicum identify infection-specific gene families.</title>
        <authorList>
            <person name="Schwarz E.M."/>
            <person name="Hu Y."/>
            <person name="Antoshechkin I."/>
            <person name="Miller M.M."/>
            <person name="Sternberg P.W."/>
            <person name="Aroian R.V."/>
        </authorList>
    </citation>
    <scope>NUCLEOTIDE SEQUENCE</scope>
    <source>
        <strain evidence="2">HY135</strain>
    </source>
</reference>